<keyword evidence="2" id="KW-1133">Transmembrane helix</keyword>
<gene>
    <name evidence="5" type="ORF">EDE11_11145</name>
</gene>
<evidence type="ECO:0000256" key="1">
    <source>
        <dbReference type="SAM" id="MobiDB-lite"/>
    </source>
</evidence>
<keyword evidence="6" id="KW-1185">Reference proteome</keyword>
<dbReference type="PANTHER" id="PTHR30273">
    <property type="entry name" value="PERIPLASMIC SIGNAL SENSOR AND SIGMA FACTOR ACTIVATOR FECR-RELATED"/>
    <property type="match status" value="1"/>
</dbReference>
<evidence type="ECO:0000256" key="2">
    <source>
        <dbReference type="SAM" id="Phobius"/>
    </source>
</evidence>
<evidence type="ECO:0000259" key="3">
    <source>
        <dbReference type="Pfam" id="PF04773"/>
    </source>
</evidence>
<dbReference type="EMBL" id="SMCN01000011">
    <property type="protein sequence ID" value="TCV82790.1"/>
    <property type="molecule type" value="Genomic_DNA"/>
</dbReference>
<feature type="domain" description="FecR protein" evidence="3">
    <location>
        <begin position="135"/>
        <end position="226"/>
    </location>
</feature>
<organism evidence="5 6">
    <name type="scientific">Methylomonas methanica</name>
    <dbReference type="NCBI Taxonomy" id="421"/>
    <lineage>
        <taxon>Bacteria</taxon>
        <taxon>Pseudomonadati</taxon>
        <taxon>Pseudomonadota</taxon>
        <taxon>Gammaproteobacteria</taxon>
        <taxon>Methylococcales</taxon>
        <taxon>Methylococcaceae</taxon>
        <taxon>Methylomonas</taxon>
    </lineage>
</organism>
<dbReference type="Pfam" id="PF04773">
    <property type="entry name" value="FecR"/>
    <property type="match status" value="1"/>
</dbReference>
<feature type="transmembrane region" description="Helical" evidence="2">
    <location>
        <begin position="107"/>
        <end position="125"/>
    </location>
</feature>
<accession>A0ABY2CKQ4</accession>
<reference evidence="5 6" key="1">
    <citation type="submission" date="2019-03" db="EMBL/GenBank/DDBJ databases">
        <title>Systems level insights into methane cycling in arid and semi-arid ecosystems.</title>
        <authorList>
            <person name="Kalyuzhnaya M."/>
        </authorList>
    </citation>
    <scope>NUCLEOTIDE SEQUENCE [LARGE SCALE GENOMIC DNA]</scope>
    <source>
        <strain evidence="5 6">S-1</strain>
    </source>
</reference>
<sequence>MALSSVDRYSKYQTPNATPAMNEAPPTHRETLQQQAVAWHVRLTSGAADEAVLAEFEQWRRQGPEYEQAYRAVEAVWQKLPSPILADRQRRLALAAKRRRANHARRGLGLAAAASLLLLILRGFYPDYLQHPLADYRTRIGEQTSITLADGSIAHLNTDTAIDVTISGSERRIALLRGEAEFDVAHDAGRPFRVTSGTTTTEALGTRFVVRYDGQAGSVTLLQGRIRSSRPSAQGAQTDSATLSPGQQITFDAEKLGSLRSVELNNADAWRRGRLLMNFVPLKQVIAEINRYRRSQIRLLDDNLAEREVNIAVDIQQIDAWLQALQQTLPIKVVEAGPFVFLRS</sequence>
<dbReference type="InterPro" id="IPR012373">
    <property type="entry name" value="Ferrdict_sens_TM"/>
</dbReference>
<dbReference type="InterPro" id="IPR006860">
    <property type="entry name" value="FecR"/>
</dbReference>
<evidence type="ECO:0000313" key="6">
    <source>
        <dbReference type="Proteomes" id="UP000295649"/>
    </source>
</evidence>
<proteinExistence type="predicted"/>
<comment type="caution">
    <text evidence="5">The sequence shown here is derived from an EMBL/GenBank/DDBJ whole genome shotgun (WGS) entry which is preliminary data.</text>
</comment>
<protein>
    <submittedName>
        <fullName evidence="5">FecR family protein</fullName>
    </submittedName>
</protein>
<dbReference type="PANTHER" id="PTHR30273:SF2">
    <property type="entry name" value="PROTEIN FECR"/>
    <property type="match status" value="1"/>
</dbReference>
<dbReference type="Proteomes" id="UP000295649">
    <property type="component" value="Unassembled WGS sequence"/>
</dbReference>
<keyword evidence="2" id="KW-0812">Transmembrane</keyword>
<feature type="domain" description="FecR N-terminal" evidence="4">
    <location>
        <begin position="34"/>
        <end position="76"/>
    </location>
</feature>
<feature type="region of interest" description="Disordered" evidence="1">
    <location>
        <begin position="1"/>
        <end position="31"/>
    </location>
</feature>
<evidence type="ECO:0000313" key="5">
    <source>
        <dbReference type="EMBL" id="TCV82790.1"/>
    </source>
</evidence>
<evidence type="ECO:0000259" key="4">
    <source>
        <dbReference type="Pfam" id="PF16220"/>
    </source>
</evidence>
<dbReference type="Gene3D" id="2.60.120.1440">
    <property type="match status" value="1"/>
</dbReference>
<dbReference type="Gene3D" id="3.55.50.30">
    <property type="match status" value="1"/>
</dbReference>
<dbReference type="InterPro" id="IPR032623">
    <property type="entry name" value="FecR_N"/>
</dbReference>
<keyword evidence="2" id="KW-0472">Membrane</keyword>
<dbReference type="Pfam" id="PF16220">
    <property type="entry name" value="DUF4880"/>
    <property type="match status" value="1"/>
</dbReference>
<name>A0ABY2CKQ4_METMH</name>
<dbReference type="PIRSF" id="PIRSF018266">
    <property type="entry name" value="FecR"/>
    <property type="match status" value="1"/>
</dbReference>
<dbReference type="RefSeq" id="WP_228375699.1">
    <property type="nucleotide sequence ID" value="NZ_LUUF01000076.1"/>
</dbReference>